<organism evidence="1 2">
    <name type="scientific">Vibrio ulleungensis</name>
    <dbReference type="NCBI Taxonomy" id="2807619"/>
    <lineage>
        <taxon>Bacteria</taxon>
        <taxon>Pseudomonadati</taxon>
        <taxon>Pseudomonadota</taxon>
        <taxon>Gammaproteobacteria</taxon>
        <taxon>Vibrionales</taxon>
        <taxon>Vibrionaceae</taxon>
        <taxon>Vibrio</taxon>
    </lineage>
</organism>
<dbReference type="PIRSF" id="PIRSF028139">
    <property type="entry name" value="DOPA-diox_rel_Mll2280"/>
    <property type="match status" value="1"/>
</dbReference>
<dbReference type="SUPFAM" id="SSF143410">
    <property type="entry name" value="DOPA-like"/>
    <property type="match status" value="1"/>
</dbReference>
<comment type="caution">
    <text evidence="1">The sequence shown here is derived from an EMBL/GenBank/DDBJ whole genome shotgun (WGS) entry which is preliminary data.</text>
</comment>
<dbReference type="InterPro" id="IPR023389">
    <property type="entry name" value="DOPA-like_sf"/>
</dbReference>
<name>A0ABS2HBI6_9VIBR</name>
<proteinExistence type="predicted"/>
<evidence type="ECO:0000313" key="2">
    <source>
        <dbReference type="Proteomes" id="UP000809621"/>
    </source>
</evidence>
<protein>
    <submittedName>
        <fullName evidence="1">DOPA 4,5-dioxygenase family protein</fullName>
    </submittedName>
</protein>
<dbReference type="EMBL" id="JAFEUM010000001">
    <property type="protein sequence ID" value="MBM7034963.1"/>
    <property type="molecule type" value="Genomic_DNA"/>
</dbReference>
<dbReference type="InterPro" id="IPR014980">
    <property type="entry name" value="DOPA_dioxygen"/>
</dbReference>
<reference evidence="1 2" key="1">
    <citation type="submission" date="2021-02" db="EMBL/GenBank/DDBJ databases">
        <authorList>
            <person name="Park J.-S."/>
        </authorList>
    </citation>
    <scope>NUCLEOTIDE SEQUENCE [LARGE SCALE GENOMIC DNA]</scope>
    <source>
        <strain evidence="1 2">188UL20-2</strain>
    </source>
</reference>
<dbReference type="Gene3D" id="3.30.70.1240">
    <property type="entry name" value="DOPA-like domains"/>
    <property type="match status" value="1"/>
</dbReference>
<keyword evidence="2" id="KW-1185">Reference proteome</keyword>
<sequence>MPSPNRPINVHQHYHAHVYFDQQTLAIAQDLCQAAREKLGLQVGRVHQKPVGPHTMWSCQILFSRSEFDKLIPWLDQHRQSLSILVHADTGDDYADHTRFAYWLGNEVALDLSGFSA</sequence>
<dbReference type="RefSeq" id="WP_205156610.1">
    <property type="nucleotide sequence ID" value="NZ_JAFEUM010000001.1"/>
</dbReference>
<dbReference type="Pfam" id="PF08883">
    <property type="entry name" value="DOPA_dioxygen"/>
    <property type="match status" value="1"/>
</dbReference>
<dbReference type="PANTHER" id="PTHR36423:SF2">
    <property type="entry name" value="AFR070WP"/>
    <property type="match status" value="1"/>
</dbReference>
<accession>A0ABS2HBI6</accession>
<dbReference type="Proteomes" id="UP000809621">
    <property type="component" value="Unassembled WGS sequence"/>
</dbReference>
<dbReference type="PANTHER" id="PTHR36423">
    <property type="entry name" value="AFR070WP"/>
    <property type="match status" value="1"/>
</dbReference>
<gene>
    <name evidence="1" type="ORF">JQC93_00980</name>
</gene>
<evidence type="ECO:0000313" key="1">
    <source>
        <dbReference type="EMBL" id="MBM7034963.1"/>
    </source>
</evidence>